<dbReference type="Proteomes" id="UP000663444">
    <property type="component" value="Chromosome"/>
</dbReference>
<protein>
    <submittedName>
        <fullName evidence="2">Flp family type IVb pilin</fullName>
    </submittedName>
</protein>
<organism evidence="2 3">
    <name type="scientific">Azospira restricta</name>
    <dbReference type="NCBI Taxonomy" id="404405"/>
    <lineage>
        <taxon>Bacteria</taxon>
        <taxon>Pseudomonadati</taxon>
        <taxon>Pseudomonadota</taxon>
        <taxon>Betaproteobacteria</taxon>
        <taxon>Rhodocyclales</taxon>
        <taxon>Rhodocyclaceae</taxon>
        <taxon>Azospira</taxon>
    </lineage>
</organism>
<keyword evidence="3" id="KW-1185">Reference proteome</keyword>
<accession>A0A974PWZ0</accession>
<evidence type="ECO:0000313" key="2">
    <source>
        <dbReference type="EMBL" id="QRJ62925.1"/>
    </source>
</evidence>
<dbReference type="Pfam" id="PF04964">
    <property type="entry name" value="Flp_Fap"/>
    <property type="match status" value="1"/>
</dbReference>
<keyword evidence="1" id="KW-1133">Transmembrane helix</keyword>
<dbReference type="InterPro" id="IPR007047">
    <property type="entry name" value="Flp_Fap"/>
</dbReference>
<keyword evidence="1" id="KW-0472">Membrane</keyword>
<dbReference type="AlphaFoldDB" id="A0A974PWZ0"/>
<evidence type="ECO:0000256" key="1">
    <source>
        <dbReference type="SAM" id="Phobius"/>
    </source>
</evidence>
<feature type="transmembrane region" description="Helical" evidence="1">
    <location>
        <begin position="20"/>
        <end position="44"/>
    </location>
</feature>
<reference evidence="2" key="1">
    <citation type="submission" date="2020-11" db="EMBL/GenBank/DDBJ databases">
        <title>Azospira restricta DSM 18626 genome sequence.</title>
        <authorList>
            <person name="Moe W.M."/>
        </authorList>
    </citation>
    <scope>NUCLEOTIDE SEQUENCE</scope>
    <source>
        <strain evidence="2">DSM 18626</strain>
    </source>
</reference>
<gene>
    <name evidence="2" type="ORF">IWH25_14335</name>
</gene>
<proteinExistence type="predicted"/>
<dbReference type="KEGG" id="ares:IWH25_14335"/>
<dbReference type="RefSeq" id="WP_203386453.1">
    <property type="nucleotide sequence ID" value="NZ_CP064781.1"/>
</dbReference>
<sequence length="61" mass="6355">MRIPDFQHDEEAVTAIEYAFIATLIAVVLIAGFVFAGGALGNLWRALGECVVSLGGSCTLG</sequence>
<keyword evidence="1" id="KW-0812">Transmembrane</keyword>
<name>A0A974PWZ0_9RHOO</name>
<dbReference type="EMBL" id="CP064781">
    <property type="protein sequence ID" value="QRJ62925.1"/>
    <property type="molecule type" value="Genomic_DNA"/>
</dbReference>
<evidence type="ECO:0000313" key="3">
    <source>
        <dbReference type="Proteomes" id="UP000663444"/>
    </source>
</evidence>